<dbReference type="STRING" id="558173.CDOO_12730"/>
<evidence type="ECO:0000259" key="10">
    <source>
        <dbReference type="Pfam" id="PF02737"/>
    </source>
</evidence>
<dbReference type="KEGG" id="cdo:CDOO_12730"/>
<dbReference type="HOGENOM" id="CLU_009834_2_0_11"/>
<dbReference type="SUPFAM" id="SSF48179">
    <property type="entry name" value="6-phosphogluconate dehydrogenase C-terminal domain-like"/>
    <property type="match status" value="1"/>
</dbReference>
<dbReference type="InterPro" id="IPR036291">
    <property type="entry name" value="NAD(P)-bd_dom_sf"/>
</dbReference>
<dbReference type="InterPro" id="IPR052242">
    <property type="entry name" value="Mito_3-hydroxyacyl-CoA_DH"/>
</dbReference>
<dbReference type="InterPro" id="IPR006108">
    <property type="entry name" value="3HC_DH_C"/>
</dbReference>
<evidence type="ECO:0000256" key="2">
    <source>
        <dbReference type="ARBA" id="ARBA00005086"/>
    </source>
</evidence>
<keyword evidence="3" id="KW-0276">Fatty acid metabolism</keyword>
<dbReference type="PANTHER" id="PTHR43561:SF3">
    <property type="entry name" value="HYDROXYACYL-COENZYME A DEHYDROGENASE, MITOCHONDRIAL"/>
    <property type="match status" value="1"/>
</dbReference>
<dbReference type="InterPro" id="IPR006176">
    <property type="entry name" value="3-OHacyl-CoA_DH_NAD-bd"/>
</dbReference>
<keyword evidence="6" id="KW-0443">Lipid metabolism</keyword>
<reference evidence="11 12" key="1">
    <citation type="submission" date="2013-09" db="EMBL/GenBank/DDBJ databases">
        <title>Complete genome sequence of Corynebacterium doosanense CAU 212(T) (=DSM 45436(T)), isolated from activated sludge.</title>
        <authorList>
            <person name="Schaffert L."/>
            <person name="Albersmeier A."/>
            <person name="Kalinowski J."/>
            <person name="Ruckert C."/>
        </authorList>
    </citation>
    <scope>NUCLEOTIDE SEQUENCE [LARGE SCALE GENOMIC DNA]</scope>
    <source>
        <strain evidence="11 12">CAU 212</strain>
    </source>
</reference>
<dbReference type="AlphaFoldDB" id="A0A097IIU3"/>
<dbReference type="GO" id="GO:0003857">
    <property type="term" value="F:(3S)-3-hydroxyacyl-CoA dehydrogenase (NAD+) activity"/>
    <property type="evidence" value="ECO:0007669"/>
    <property type="project" value="UniProtKB-EC"/>
</dbReference>
<evidence type="ECO:0000256" key="5">
    <source>
        <dbReference type="ARBA" id="ARBA00023027"/>
    </source>
</evidence>
<dbReference type="Gene3D" id="1.10.1040.10">
    <property type="entry name" value="N-(1-d-carboxylethyl)-l-norvaline Dehydrogenase, domain 2"/>
    <property type="match status" value="1"/>
</dbReference>
<comment type="pathway">
    <text evidence="2">Lipid metabolism; butanoate metabolism.</text>
</comment>
<keyword evidence="4" id="KW-0560">Oxidoreductase</keyword>
<dbReference type="GO" id="GO:0070403">
    <property type="term" value="F:NAD+ binding"/>
    <property type="evidence" value="ECO:0007669"/>
    <property type="project" value="InterPro"/>
</dbReference>
<organism evidence="11 12">
    <name type="scientific">Corynebacterium doosanense CAU 212 = DSM 45436</name>
    <dbReference type="NCBI Taxonomy" id="558173"/>
    <lineage>
        <taxon>Bacteria</taxon>
        <taxon>Bacillati</taxon>
        <taxon>Actinomycetota</taxon>
        <taxon>Actinomycetes</taxon>
        <taxon>Mycobacteriales</taxon>
        <taxon>Corynebacteriaceae</taxon>
        <taxon>Corynebacterium</taxon>
    </lineage>
</organism>
<dbReference type="InterPro" id="IPR013328">
    <property type="entry name" value="6PGD_dom2"/>
</dbReference>
<dbReference type="Pfam" id="PF02737">
    <property type="entry name" value="3HCDH_N"/>
    <property type="match status" value="1"/>
</dbReference>
<dbReference type="EMBL" id="CP006764">
    <property type="protein sequence ID" value="AIT62028.1"/>
    <property type="molecule type" value="Genomic_DNA"/>
</dbReference>
<comment type="catalytic activity">
    <reaction evidence="7">
        <text>a (3S)-3-hydroxyacyl-CoA + NAD(+) = a 3-oxoacyl-CoA + NADH + H(+)</text>
        <dbReference type="Rhea" id="RHEA:22432"/>
        <dbReference type="ChEBI" id="CHEBI:15378"/>
        <dbReference type="ChEBI" id="CHEBI:57318"/>
        <dbReference type="ChEBI" id="CHEBI:57540"/>
        <dbReference type="ChEBI" id="CHEBI:57945"/>
        <dbReference type="ChEBI" id="CHEBI:90726"/>
        <dbReference type="EC" id="1.1.1.35"/>
    </reaction>
</comment>
<dbReference type="NCBIfam" id="NF006143">
    <property type="entry name" value="PRK08293.1"/>
    <property type="match status" value="1"/>
</dbReference>
<dbReference type="OrthoDB" id="9771883at2"/>
<sequence length="302" mass="33475">MSNFTNVTVLGTGVLGSQIIMQAAFAGKNVVAYDIGQEQLNKLPARWEWIRGHYRNDLAGYTDEQYDAAVSRITVTTDLAEAVGSADVVIESIPEQLELKKDVWAKVGAAAPDHTILLTNTSSLRPSDFAGATGHPERFLALHFANTVWRNNTGEVMATSFTDKKVFEDTQEFARQINLEVFPIHKEIPGYIINSLMIPWLFSAAKLYLAEAADPQVIDHDWKVSLGSPRGPFEVFDIVGFNVAYHIIMGGPYAEMKPFAEQLKAKGMDRGRTGLGDGIGFYEYDEQGQIVRPNPDWVIYGD</sequence>
<name>A0A097IIU3_9CORY</name>
<dbReference type="Proteomes" id="UP000029914">
    <property type="component" value="Chromosome"/>
</dbReference>
<feature type="domain" description="3-hydroxyacyl-CoA dehydrogenase NAD binding" evidence="10">
    <location>
        <begin position="6"/>
        <end position="181"/>
    </location>
</feature>
<evidence type="ECO:0000256" key="3">
    <source>
        <dbReference type="ARBA" id="ARBA00022832"/>
    </source>
</evidence>
<dbReference type="InterPro" id="IPR008927">
    <property type="entry name" value="6-PGluconate_DH-like_C_sf"/>
</dbReference>
<protein>
    <submittedName>
        <fullName evidence="11">3-hydroxybutyryl-CoA dehydrogenase</fullName>
    </submittedName>
</protein>
<comment type="pathway">
    <text evidence="1">Lipid metabolism; fatty acid beta-oxidation.</text>
</comment>
<evidence type="ECO:0000259" key="9">
    <source>
        <dbReference type="Pfam" id="PF00725"/>
    </source>
</evidence>
<accession>A0A097IIU3</accession>
<keyword evidence="12" id="KW-1185">Reference proteome</keyword>
<evidence type="ECO:0000256" key="4">
    <source>
        <dbReference type="ARBA" id="ARBA00023002"/>
    </source>
</evidence>
<evidence type="ECO:0000256" key="6">
    <source>
        <dbReference type="ARBA" id="ARBA00023098"/>
    </source>
</evidence>
<dbReference type="PANTHER" id="PTHR43561">
    <property type="match status" value="1"/>
</dbReference>
<feature type="domain" description="3-hydroxyacyl-CoA dehydrogenase C-terminal" evidence="9">
    <location>
        <begin position="190"/>
        <end position="284"/>
    </location>
</feature>
<evidence type="ECO:0000256" key="1">
    <source>
        <dbReference type="ARBA" id="ARBA00005005"/>
    </source>
</evidence>
<dbReference type="eggNOG" id="COG1250">
    <property type="taxonomic scope" value="Bacteria"/>
</dbReference>
<proteinExistence type="predicted"/>
<evidence type="ECO:0000313" key="11">
    <source>
        <dbReference type="EMBL" id="AIT62028.1"/>
    </source>
</evidence>
<dbReference type="Gene3D" id="3.40.50.720">
    <property type="entry name" value="NAD(P)-binding Rossmann-like Domain"/>
    <property type="match status" value="1"/>
</dbReference>
<dbReference type="Pfam" id="PF00725">
    <property type="entry name" value="3HCDH"/>
    <property type="match status" value="1"/>
</dbReference>
<dbReference type="InterPro" id="IPR022694">
    <property type="entry name" value="3-OHacyl-CoA_DH"/>
</dbReference>
<dbReference type="SUPFAM" id="SSF51735">
    <property type="entry name" value="NAD(P)-binding Rossmann-fold domains"/>
    <property type="match status" value="1"/>
</dbReference>
<evidence type="ECO:0000256" key="8">
    <source>
        <dbReference type="PIRSR" id="PIRSR000105-1"/>
    </source>
</evidence>
<dbReference type="PIRSF" id="PIRSF000105">
    <property type="entry name" value="HCDH"/>
    <property type="match status" value="1"/>
</dbReference>
<dbReference type="GO" id="GO:0006635">
    <property type="term" value="P:fatty acid beta-oxidation"/>
    <property type="evidence" value="ECO:0007669"/>
    <property type="project" value="TreeGrafter"/>
</dbReference>
<evidence type="ECO:0000313" key="12">
    <source>
        <dbReference type="Proteomes" id="UP000029914"/>
    </source>
</evidence>
<evidence type="ECO:0000256" key="7">
    <source>
        <dbReference type="ARBA" id="ARBA00049556"/>
    </source>
</evidence>
<feature type="site" description="Important for catalytic activity" evidence="8">
    <location>
        <position position="143"/>
    </location>
</feature>
<dbReference type="RefSeq" id="WP_018022021.1">
    <property type="nucleotide sequence ID" value="NZ_AQUX01000005.1"/>
</dbReference>
<keyword evidence="5" id="KW-0520">NAD</keyword>
<gene>
    <name evidence="11" type="ORF">CDOO_12730</name>
</gene>